<feature type="domain" description="DDE-1" evidence="2">
    <location>
        <begin position="423"/>
        <end position="525"/>
    </location>
</feature>
<dbReference type="InParanoid" id="A0A1E7EIK1"/>
<evidence type="ECO:0000313" key="4">
    <source>
        <dbReference type="Proteomes" id="UP000095751"/>
    </source>
</evidence>
<dbReference type="InterPro" id="IPR004875">
    <property type="entry name" value="DDE_SF_endonuclease_dom"/>
</dbReference>
<reference evidence="3 4" key="1">
    <citation type="submission" date="2016-09" db="EMBL/GenBank/DDBJ databases">
        <title>Extensive genetic diversity and differential bi-allelic expression allows diatom success in the polar Southern Ocean.</title>
        <authorList>
            <consortium name="DOE Joint Genome Institute"/>
            <person name="Mock T."/>
            <person name="Otillar R.P."/>
            <person name="Strauss J."/>
            <person name="Dupont C."/>
            <person name="Frickenhaus S."/>
            <person name="Maumus F."/>
            <person name="Mcmullan M."/>
            <person name="Sanges R."/>
            <person name="Schmutz J."/>
            <person name="Toseland A."/>
            <person name="Valas R."/>
            <person name="Veluchamy A."/>
            <person name="Ward B.J."/>
            <person name="Allen A."/>
            <person name="Barry K."/>
            <person name="Falciatore A."/>
            <person name="Ferrante M."/>
            <person name="Fortunato A.E."/>
            <person name="Gloeckner G."/>
            <person name="Gruber A."/>
            <person name="Hipkin R."/>
            <person name="Janech M."/>
            <person name="Kroth P."/>
            <person name="Leese F."/>
            <person name="Lindquist E."/>
            <person name="Lyon B.R."/>
            <person name="Martin J."/>
            <person name="Mayer C."/>
            <person name="Parker M."/>
            <person name="Quesneville H."/>
            <person name="Raymond J."/>
            <person name="Uhlig C."/>
            <person name="Valentin K.U."/>
            <person name="Worden A.Z."/>
            <person name="Armbrust E.V."/>
            <person name="Bowler C."/>
            <person name="Green B."/>
            <person name="Moulton V."/>
            <person name="Van Oosterhout C."/>
            <person name="Grigoriev I."/>
        </authorList>
    </citation>
    <scope>NUCLEOTIDE SEQUENCE [LARGE SCALE GENOMIC DNA]</scope>
    <source>
        <strain evidence="3 4">CCMP1102</strain>
    </source>
</reference>
<dbReference type="GO" id="GO:0003676">
    <property type="term" value="F:nucleic acid binding"/>
    <property type="evidence" value="ECO:0007669"/>
    <property type="project" value="InterPro"/>
</dbReference>
<feature type="compositionally biased region" description="Acidic residues" evidence="1">
    <location>
        <begin position="759"/>
        <end position="769"/>
    </location>
</feature>
<dbReference type="Pfam" id="PF03184">
    <property type="entry name" value="DDE_1"/>
    <property type="match status" value="1"/>
</dbReference>
<feature type="non-terminal residue" evidence="3">
    <location>
        <position position="1"/>
    </location>
</feature>
<dbReference type="KEGG" id="fcy:FRACYDRAFT_258530"/>
<dbReference type="OrthoDB" id="3341102at2759"/>
<protein>
    <recommendedName>
        <fullName evidence="2">DDE-1 domain-containing protein</fullName>
    </recommendedName>
</protein>
<organism evidence="3 4">
    <name type="scientific">Fragilariopsis cylindrus CCMP1102</name>
    <dbReference type="NCBI Taxonomy" id="635003"/>
    <lineage>
        <taxon>Eukaryota</taxon>
        <taxon>Sar</taxon>
        <taxon>Stramenopiles</taxon>
        <taxon>Ochrophyta</taxon>
        <taxon>Bacillariophyta</taxon>
        <taxon>Bacillariophyceae</taxon>
        <taxon>Bacillariophycidae</taxon>
        <taxon>Bacillariales</taxon>
        <taxon>Bacillariaceae</taxon>
        <taxon>Fragilariopsis</taxon>
    </lineage>
</organism>
<proteinExistence type="predicted"/>
<name>A0A1E7EIK1_9STRA</name>
<keyword evidence="4" id="KW-1185">Reference proteome</keyword>
<accession>A0A1E7EIK1</accession>
<evidence type="ECO:0000256" key="1">
    <source>
        <dbReference type="SAM" id="MobiDB-lite"/>
    </source>
</evidence>
<sequence length="769" mass="88243">SRHHAAYFYAFSKQREKYTALSAEEIASASAHQAATYIKLRKASTHSIIIEMAKGFRNQQGHKILACGGRPPKLHLEGGHAFNGCVYAPVGLNLFHWDNSTDTGLKYYKRDMKSYFTHHAPFAAFTSAPFTNAVSKLKSSSSSATAQRKRINFTWYADSKVIAVEVWLGKIKRINAAPTSKQASACIHSTIVYLHQHHPSTFSKLQQAHLHSWVQKYISDNCNIDVLRNDGRIISNISGSHARVVPSIVLQGIDSMIMTLIASKCELNAAILRPFIIKFVKTFDDGLYSYLIDNDRFKCCQQWIRNMLKRLNQTYRSITNDAGKLPDTWQEDRDAMLVRVGYIVYKHNIRPELLLNMDETPLMMTPSSGKTWAKKGSSNVFSFGSKDKRQITGTPWINYNGDIVLFHLTVRGKTERSLPKPVFRNQQKFKEPVPFGFSVSPNHWVSKDTMRQQVTFIENYRVRMCFTNGWEHDSKLLILWDVYVRHRDQDLVVWMRISFPHIIVLFIPANLTEVCQPLDRYFNALMKTILYTLRNTQNAEQVFDLVMSGGGTYKHRTKLSEVRDPFFTNLSLALEQLQTPERKKSISDNCWKKGMFEVCFDCEFQRRCVQLVGDDVGVGKYFSTNFVDPALTKDRRQIFAVADDFLDSLSEHANLTLEIAQGLKKSDLVGRKVVPLNEVCPGYVLSYNKNTDIFWLRYYRVGLEKSRAKKKEKVNYLQLLTMLLYSNPGDADDNDVEYAVVDEAEENTDITDENNNSDYSDEEDEVEYN</sequence>
<feature type="region of interest" description="Disordered" evidence="1">
    <location>
        <begin position="742"/>
        <end position="769"/>
    </location>
</feature>
<dbReference type="AlphaFoldDB" id="A0A1E7EIK1"/>
<feature type="compositionally biased region" description="Acidic residues" evidence="1">
    <location>
        <begin position="742"/>
        <end position="752"/>
    </location>
</feature>
<dbReference type="EMBL" id="KV784507">
    <property type="protein sequence ID" value="OEU05721.1"/>
    <property type="molecule type" value="Genomic_DNA"/>
</dbReference>
<evidence type="ECO:0000313" key="3">
    <source>
        <dbReference type="EMBL" id="OEU05721.1"/>
    </source>
</evidence>
<gene>
    <name evidence="3" type="ORF">FRACYDRAFT_258530</name>
</gene>
<evidence type="ECO:0000259" key="2">
    <source>
        <dbReference type="Pfam" id="PF03184"/>
    </source>
</evidence>
<dbReference type="Proteomes" id="UP000095751">
    <property type="component" value="Unassembled WGS sequence"/>
</dbReference>